<sequence length="43" mass="4870">MTAKSDSSGIINDIVETIVKHMKEKSECFVPWQKCLLEATTRT</sequence>
<dbReference type="AlphaFoldDB" id="A0A0E9VRF5"/>
<organism evidence="1">
    <name type="scientific">Anguilla anguilla</name>
    <name type="common">European freshwater eel</name>
    <name type="synonym">Muraena anguilla</name>
    <dbReference type="NCBI Taxonomy" id="7936"/>
    <lineage>
        <taxon>Eukaryota</taxon>
        <taxon>Metazoa</taxon>
        <taxon>Chordata</taxon>
        <taxon>Craniata</taxon>
        <taxon>Vertebrata</taxon>
        <taxon>Euteleostomi</taxon>
        <taxon>Actinopterygii</taxon>
        <taxon>Neopterygii</taxon>
        <taxon>Teleostei</taxon>
        <taxon>Anguilliformes</taxon>
        <taxon>Anguillidae</taxon>
        <taxon>Anguilla</taxon>
    </lineage>
</organism>
<name>A0A0E9VRF5_ANGAN</name>
<proteinExistence type="predicted"/>
<evidence type="ECO:0000313" key="1">
    <source>
        <dbReference type="EMBL" id="JAH80661.1"/>
    </source>
</evidence>
<reference evidence="1" key="1">
    <citation type="submission" date="2014-11" db="EMBL/GenBank/DDBJ databases">
        <authorList>
            <person name="Amaro Gonzalez C."/>
        </authorList>
    </citation>
    <scope>NUCLEOTIDE SEQUENCE</scope>
</reference>
<accession>A0A0E9VRF5</accession>
<dbReference type="EMBL" id="GBXM01027916">
    <property type="protein sequence ID" value="JAH80661.1"/>
    <property type="molecule type" value="Transcribed_RNA"/>
</dbReference>
<protein>
    <submittedName>
        <fullName evidence="1">Uncharacterized protein</fullName>
    </submittedName>
</protein>
<reference evidence="1" key="2">
    <citation type="journal article" date="2015" name="Fish Shellfish Immunol.">
        <title>Early steps in the European eel (Anguilla anguilla)-Vibrio vulnificus interaction in the gills: Role of the RtxA13 toxin.</title>
        <authorList>
            <person name="Callol A."/>
            <person name="Pajuelo D."/>
            <person name="Ebbesson L."/>
            <person name="Teles M."/>
            <person name="MacKenzie S."/>
            <person name="Amaro C."/>
        </authorList>
    </citation>
    <scope>NUCLEOTIDE SEQUENCE</scope>
</reference>